<keyword evidence="2" id="KW-0812">Transmembrane</keyword>
<reference evidence="3" key="1">
    <citation type="submission" date="2024-02" db="EMBL/GenBank/DDBJ databases">
        <title>Complete genome sequence of Xanthomonas sp. 10-10.</title>
        <authorList>
            <person name="Biessy A."/>
            <person name="Ciotola M."/>
            <person name="Cadieux M."/>
            <person name="Soufiane B."/>
            <person name="Laforest M."/>
            <person name="Filion M."/>
        </authorList>
    </citation>
    <scope>NUCLEOTIDE SEQUENCE</scope>
    <source>
        <strain evidence="3">10-10</strain>
    </source>
</reference>
<name>A0AAU7PA27_9XANT</name>
<keyword evidence="2" id="KW-0472">Membrane</keyword>
<feature type="transmembrane region" description="Helical" evidence="2">
    <location>
        <begin position="93"/>
        <end position="111"/>
    </location>
</feature>
<feature type="transmembrane region" description="Helical" evidence="2">
    <location>
        <begin position="21"/>
        <end position="50"/>
    </location>
</feature>
<gene>
    <name evidence="3" type="ORF">VZ068_03580</name>
</gene>
<dbReference type="EMBL" id="CP144460">
    <property type="protein sequence ID" value="XBS38634.1"/>
    <property type="molecule type" value="Genomic_DNA"/>
</dbReference>
<proteinExistence type="predicted"/>
<evidence type="ECO:0000256" key="2">
    <source>
        <dbReference type="SAM" id="Phobius"/>
    </source>
</evidence>
<evidence type="ECO:0000256" key="1">
    <source>
        <dbReference type="SAM" id="MobiDB-lite"/>
    </source>
</evidence>
<organism evidence="3">
    <name type="scientific">Xanthomonas sp. 10-10</name>
    <dbReference type="NCBI Taxonomy" id="3115848"/>
    <lineage>
        <taxon>Bacteria</taxon>
        <taxon>Pseudomonadati</taxon>
        <taxon>Pseudomonadota</taxon>
        <taxon>Gammaproteobacteria</taxon>
        <taxon>Lysobacterales</taxon>
        <taxon>Lysobacteraceae</taxon>
        <taxon>Xanthomonas</taxon>
    </lineage>
</organism>
<sequence length="395" mass="42842">MYMTPGRQPRSDGSQPSSNVLVRRIIGALALMVPLGIALFLPFGCVWVYLLGTMLAQWGGEQAEWCGAPHVGLVAGSLCRCQRRTGAAERSDAIVTGVLLAGVCFVALALVGRAWERIARLASAHDDPGPTLTRIDGIERPRGRGRSDAAPSTPEGGRLRIVGCHEPRNSAPLQYDYLFPDGSVVFGAGASTAYSPDGRYFVSPMPTTGAWGLLIYDRHAQRVYRCNKVETFVDLHRVTQTHVEGWGSRIDKDGCMLSAATEDLLAHSVSEPMVDMADLRIPESYADHARRRREVELPVAPAGAPALTLVAYLPCSLMALDDPLEPLLSPWLELMVDDQPSGLLICGRNPVLLWGEDGQSLACVVKPKGCDEQPGQWRWSIQQGWHAVDESGGQP</sequence>
<evidence type="ECO:0000313" key="3">
    <source>
        <dbReference type="EMBL" id="XBS38634.1"/>
    </source>
</evidence>
<feature type="compositionally biased region" description="Basic and acidic residues" evidence="1">
    <location>
        <begin position="136"/>
        <end position="147"/>
    </location>
</feature>
<dbReference type="AlphaFoldDB" id="A0AAU7PA27"/>
<dbReference type="RefSeq" id="WP_349656928.1">
    <property type="nucleotide sequence ID" value="NZ_CP144460.1"/>
</dbReference>
<accession>A0AAU7PA27</accession>
<protein>
    <recommendedName>
        <fullName evidence="4">Transmembrane protein</fullName>
    </recommendedName>
</protein>
<evidence type="ECO:0008006" key="4">
    <source>
        <dbReference type="Google" id="ProtNLM"/>
    </source>
</evidence>
<keyword evidence="2" id="KW-1133">Transmembrane helix</keyword>
<feature type="region of interest" description="Disordered" evidence="1">
    <location>
        <begin position="132"/>
        <end position="158"/>
    </location>
</feature>